<dbReference type="GO" id="GO:0005886">
    <property type="term" value="C:plasma membrane"/>
    <property type="evidence" value="ECO:0007669"/>
    <property type="project" value="TreeGrafter"/>
</dbReference>
<dbReference type="PANTHER" id="PTHR24092">
    <property type="entry name" value="PROBABLE PHOSPHOLIPID-TRANSPORTING ATPASE"/>
    <property type="match status" value="1"/>
</dbReference>
<evidence type="ECO:0000256" key="3">
    <source>
        <dbReference type="SAM" id="Phobius"/>
    </source>
</evidence>
<keyword evidence="2" id="KW-0813">Transport</keyword>
<proteinExistence type="predicted"/>
<evidence type="ECO:0000313" key="6">
    <source>
        <dbReference type="Proteomes" id="UP001215598"/>
    </source>
</evidence>
<dbReference type="SUPFAM" id="SSF81665">
    <property type="entry name" value="Calcium ATPase, transmembrane domain M"/>
    <property type="match status" value="1"/>
</dbReference>
<dbReference type="InterPro" id="IPR032631">
    <property type="entry name" value="P-type_ATPase_N"/>
</dbReference>
<feature type="transmembrane region" description="Helical" evidence="3">
    <location>
        <begin position="63"/>
        <end position="80"/>
    </location>
</feature>
<evidence type="ECO:0000256" key="1">
    <source>
        <dbReference type="ARBA" id="ARBA00004308"/>
    </source>
</evidence>
<gene>
    <name evidence="5" type="ORF">B0H16DRAFT_1300484</name>
</gene>
<keyword evidence="3" id="KW-1133">Transmembrane helix</keyword>
<dbReference type="GO" id="GO:0045332">
    <property type="term" value="P:phospholipid translocation"/>
    <property type="evidence" value="ECO:0007669"/>
    <property type="project" value="TreeGrafter"/>
</dbReference>
<dbReference type="InterPro" id="IPR023298">
    <property type="entry name" value="ATPase_P-typ_TM_dom_sf"/>
</dbReference>
<name>A0AAD7K8M6_9AGAR</name>
<feature type="domain" description="P-type ATPase N-terminal" evidence="4">
    <location>
        <begin position="39"/>
        <end position="87"/>
    </location>
</feature>
<keyword evidence="6" id="KW-1185">Reference proteome</keyword>
<dbReference type="GO" id="GO:0140326">
    <property type="term" value="F:ATPase-coupled intramembrane lipid transporter activity"/>
    <property type="evidence" value="ECO:0007669"/>
    <property type="project" value="TreeGrafter"/>
</dbReference>
<comment type="subcellular location">
    <subcellularLocation>
        <location evidence="1">Endomembrane system</location>
    </subcellularLocation>
</comment>
<comment type="caution">
    <text evidence="5">The sequence shown here is derived from an EMBL/GenBank/DDBJ whole genome shotgun (WGS) entry which is preliminary data.</text>
</comment>
<keyword evidence="3" id="KW-0472">Membrane</keyword>
<dbReference type="Proteomes" id="UP001215598">
    <property type="component" value="Unassembled WGS sequence"/>
</dbReference>
<evidence type="ECO:0000256" key="2">
    <source>
        <dbReference type="ARBA" id="ARBA00022448"/>
    </source>
</evidence>
<keyword evidence="3" id="KW-0812">Transmembrane</keyword>
<reference evidence="5" key="1">
    <citation type="submission" date="2023-03" db="EMBL/GenBank/DDBJ databases">
        <title>Massive genome expansion in bonnet fungi (Mycena s.s.) driven by repeated elements and novel gene families across ecological guilds.</title>
        <authorList>
            <consortium name="Lawrence Berkeley National Laboratory"/>
            <person name="Harder C.B."/>
            <person name="Miyauchi S."/>
            <person name="Viragh M."/>
            <person name="Kuo A."/>
            <person name="Thoen E."/>
            <person name="Andreopoulos B."/>
            <person name="Lu D."/>
            <person name="Skrede I."/>
            <person name="Drula E."/>
            <person name="Henrissat B."/>
            <person name="Morin E."/>
            <person name="Kohler A."/>
            <person name="Barry K."/>
            <person name="LaButti K."/>
            <person name="Morin E."/>
            <person name="Salamov A."/>
            <person name="Lipzen A."/>
            <person name="Mereny Z."/>
            <person name="Hegedus B."/>
            <person name="Baldrian P."/>
            <person name="Stursova M."/>
            <person name="Weitz H."/>
            <person name="Taylor A."/>
            <person name="Grigoriev I.V."/>
            <person name="Nagy L.G."/>
            <person name="Martin F."/>
            <person name="Kauserud H."/>
        </authorList>
    </citation>
    <scope>NUCLEOTIDE SEQUENCE</scope>
    <source>
        <strain evidence="5">CBHHK182m</strain>
    </source>
</reference>
<dbReference type="Pfam" id="PF16209">
    <property type="entry name" value="PhoLip_ATPase_N"/>
    <property type="match status" value="1"/>
</dbReference>
<dbReference type="AlphaFoldDB" id="A0AAD7K8M6"/>
<protein>
    <recommendedName>
        <fullName evidence="4">P-type ATPase N-terminal domain-containing protein</fullName>
    </recommendedName>
</protein>
<sequence>MRKRTSLKCLQSLRRRGLGTPLERFRGTSGACLGFLQWYPRNKVRTTKYTILTFIPRNLYEQFRHIANLFFLTTVMVQLFPVFGAASGAIAVLPLAFILTVTAIKDGVEDYRRGLLDEEVNNSPTTRLLLPPLHNPHLPVSKGVRNLRAREAKGELGGASESTLNVDARSVDVGVYPSSYIGVMLMGAGGDTRSLASTAHSYPPPAVLDSNMRPGAAQWERMLWKKLEVGDIVLLREDEQVPRIGTA</sequence>
<evidence type="ECO:0000313" key="5">
    <source>
        <dbReference type="EMBL" id="KAJ7779124.1"/>
    </source>
</evidence>
<organism evidence="5 6">
    <name type="scientific">Mycena metata</name>
    <dbReference type="NCBI Taxonomy" id="1033252"/>
    <lineage>
        <taxon>Eukaryota</taxon>
        <taxon>Fungi</taxon>
        <taxon>Dikarya</taxon>
        <taxon>Basidiomycota</taxon>
        <taxon>Agaricomycotina</taxon>
        <taxon>Agaricomycetes</taxon>
        <taxon>Agaricomycetidae</taxon>
        <taxon>Agaricales</taxon>
        <taxon>Marasmiineae</taxon>
        <taxon>Mycenaceae</taxon>
        <taxon>Mycena</taxon>
    </lineage>
</organism>
<dbReference type="EMBL" id="JARKIB010000006">
    <property type="protein sequence ID" value="KAJ7779124.1"/>
    <property type="molecule type" value="Genomic_DNA"/>
</dbReference>
<accession>A0AAD7K8M6</accession>
<evidence type="ECO:0000259" key="4">
    <source>
        <dbReference type="Pfam" id="PF16209"/>
    </source>
</evidence>
<dbReference type="PANTHER" id="PTHR24092:SF180">
    <property type="entry name" value="PHOSPHOLIPID-TRANSPORTING ATPASE DNF1-RELATED"/>
    <property type="match status" value="1"/>
</dbReference>
<dbReference type="GO" id="GO:0012505">
    <property type="term" value="C:endomembrane system"/>
    <property type="evidence" value="ECO:0007669"/>
    <property type="project" value="UniProtKB-SubCell"/>
</dbReference>